<dbReference type="PANTHER" id="PTHR12304:SF4">
    <property type="entry name" value="URIDINE NUCLEOSIDASE"/>
    <property type="match status" value="1"/>
</dbReference>
<keyword evidence="2" id="KW-0378">Hydrolase</keyword>
<dbReference type="Pfam" id="PF01156">
    <property type="entry name" value="IU_nuc_hydro"/>
    <property type="match status" value="1"/>
</dbReference>
<dbReference type="PANTHER" id="PTHR12304">
    <property type="entry name" value="INOSINE-URIDINE PREFERRING NUCLEOSIDE HYDROLASE"/>
    <property type="match status" value="1"/>
</dbReference>
<dbReference type="InterPro" id="IPR001910">
    <property type="entry name" value="Inosine/uridine_hydrolase_dom"/>
</dbReference>
<organism evidence="5 6">
    <name type="scientific">Cronartium quercuum f. sp. fusiforme G11</name>
    <dbReference type="NCBI Taxonomy" id="708437"/>
    <lineage>
        <taxon>Eukaryota</taxon>
        <taxon>Fungi</taxon>
        <taxon>Dikarya</taxon>
        <taxon>Basidiomycota</taxon>
        <taxon>Pucciniomycotina</taxon>
        <taxon>Pucciniomycetes</taxon>
        <taxon>Pucciniales</taxon>
        <taxon>Coleosporiaceae</taxon>
        <taxon>Cronartium</taxon>
    </lineage>
</organism>
<dbReference type="GO" id="GO:0008477">
    <property type="term" value="F:purine nucleosidase activity"/>
    <property type="evidence" value="ECO:0007669"/>
    <property type="project" value="TreeGrafter"/>
</dbReference>
<dbReference type="SUPFAM" id="SSF53590">
    <property type="entry name" value="Nucleoside hydrolase"/>
    <property type="match status" value="1"/>
</dbReference>
<evidence type="ECO:0000256" key="3">
    <source>
        <dbReference type="ARBA" id="ARBA00023295"/>
    </source>
</evidence>
<evidence type="ECO:0000313" key="5">
    <source>
        <dbReference type="EMBL" id="KAG0151848.1"/>
    </source>
</evidence>
<dbReference type="PROSITE" id="PS01247">
    <property type="entry name" value="IUNH"/>
    <property type="match status" value="1"/>
</dbReference>
<gene>
    <name evidence="5" type="ORF">CROQUDRAFT_650395</name>
</gene>
<evidence type="ECO:0000259" key="4">
    <source>
        <dbReference type="Pfam" id="PF01156"/>
    </source>
</evidence>
<dbReference type="InterPro" id="IPR023186">
    <property type="entry name" value="IUNH"/>
</dbReference>
<evidence type="ECO:0000256" key="2">
    <source>
        <dbReference type="ARBA" id="ARBA00022801"/>
    </source>
</evidence>
<dbReference type="EMBL" id="MU167210">
    <property type="protein sequence ID" value="KAG0151848.1"/>
    <property type="molecule type" value="Genomic_DNA"/>
</dbReference>
<dbReference type="GO" id="GO:0006152">
    <property type="term" value="P:purine nucleoside catabolic process"/>
    <property type="evidence" value="ECO:0007669"/>
    <property type="project" value="TreeGrafter"/>
</dbReference>
<dbReference type="OrthoDB" id="432381at2759"/>
<proteinExistence type="inferred from homology"/>
<evidence type="ECO:0000313" key="6">
    <source>
        <dbReference type="Proteomes" id="UP000886653"/>
    </source>
</evidence>
<dbReference type="GO" id="GO:0005829">
    <property type="term" value="C:cytosol"/>
    <property type="evidence" value="ECO:0007669"/>
    <property type="project" value="TreeGrafter"/>
</dbReference>
<dbReference type="Proteomes" id="UP000886653">
    <property type="component" value="Unassembled WGS sequence"/>
</dbReference>
<keyword evidence="6" id="KW-1185">Reference proteome</keyword>
<evidence type="ECO:0000256" key="1">
    <source>
        <dbReference type="ARBA" id="ARBA00009176"/>
    </source>
</evidence>
<protein>
    <recommendedName>
        <fullName evidence="4">Inosine/uridine-preferring nucleoside hydrolase domain-containing protein</fullName>
    </recommendedName>
</protein>
<sequence length="413" mass="45627">MLGQVDNLQPIWLDCDPGHDDAIAILLSLHLPGLALMGISTVGSNADVHETTKNAARLVHAFGGRRKELVQVLGEDYPLQVITGAAKPLLRSVRHDPEIHGSDGLAGVEGLFDADHLDVQEYVNKQTGTASDDLITVPEQIKFAVRKCKEKGLGDLIIVVCGGMTNIALFASLYPSLLGVGNGVKEVVFMGGAIGIGNRGPTSEFNVLFDPEAVKIVFDSKCKVVMIPLNVTHQAIWHERLHQFLLNPAQASSASLDLKEKARLAPLTPLRQMLSTLFDYFKKTYLNTFGFEQGPPIHDALCLFYLIEPSFIQGKRFKVEVECNSRWCDGTTVVDIWGDRDQEDLDPDDWSGSYIWVAQSIEVAQAWKHLFKVVHAADLHSPLNHDDRNSGPHLISKDKLNEWVEPNESILLM</sequence>
<accession>A0A9P6NWX3</accession>
<comment type="caution">
    <text evidence="5">The sequence shown here is derived from an EMBL/GenBank/DDBJ whole genome shotgun (WGS) entry which is preliminary data.</text>
</comment>
<name>A0A9P6NWX3_9BASI</name>
<dbReference type="InterPro" id="IPR015910">
    <property type="entry name" value="I/U_nuclsd_hydro_CS"/>
</dbReference>
<dbReference type="Gene3D" id="3.90.245.10">
    <property type="entry name" value="Ribonucleoside hydrolase-like"/>
    <property type="match status" value="1"/>
</dbReference>
<keyword evidence="3" id="KW-0326">Glycosidase</keyword>
<dbReference type="GO" id="GO:0045437">
    <property type="term" value="F:uridine nucleosidase activity"/>
    <property type="evidence" value="ECO:0007669"/>
    <property type="project" value="UniProtKB-ARBA"/>
</dbReference>
<dbReference type="InterPro" id="IPR036452">
    <property type="entry name" value="Ribo_hydro-like"/>
</dbReference>
<dbReference type="AlphaFoldDB" id="A0A9P6NWX3"/>
<reference evidence="5" key="1">
    <citation type="submission" date="2013-11" db="EMBL/GenBank/DDBJ databases">
        <title>Genome sequence of the fusiform rust pathogen reveals effectors for host alternation and coevolution with pine.</title>
        <authorList>
            <consortium name="DOE Joint Genome Institute"/>
            <person name="Smith K."/>
            <person name="Pendleton A."/>
            <person name="Kubisiak T."/>
            <person name="Anderson C."/>
            <person name="Salamov A."/>
            <person name="Aerts A."/>
            <person name="Riley R."/>
            <person name="Clum A."/>
            <person name="Lindquist E."/>
            <person name="Ence D."/>
            <person name="Campbell M."/>
            <person name="Kronenberg Z."/>
            <person name="Feau N."/>
            <person name="Dhillon B."/>
            <person name="Hamelin R."/>
            <person name="Burleigh J."/>
            <person name="Smith J."/>
            <person name="Yandell M."/>
            <person name="Nelson C."/>
            <person name="Grigoriev I."/>
            <person name="Davis J."/>
        </authorList>
    </citation>
    <scope>NUCLEOTIDE SEQUENCE</scope>
    <source>
        <strain evidence="5">G11</strain>
    </source>
</reference>
<feature type="domain" description="Inosine/uridine-preferring nucleoside hydrolase" evidence="4">
    <location>
        <begin position="11"/>
        <end position="342"/>
    </location>
</feature>
<comment type="similarity">
    <text evidence="1">Belongs to the IUNH family.</text>
</comment>